<dbReference type="GeneID" id="118277303"/>
<feature type="compositionally biased region" description="Low complexity" evidence="1">
    <location>
        <begin position="90"/>
        <end position="99"/>
    </location>
</feature>
<name>A0A9R0DG27_SPOFR</name>
<protein>
    <submittedName>
        <fullName evidence="3">Uncharacterized protein LOC118277303 isoform X1</fullName>
    </submittedName>
</protein>
<dbReference type="Proteomes" id="UP000829999">
    <property type="component" value="Chromosome 15"/>
</dbReference>
<sequence>MAYLSSEDSDSTLVVTSMDFERNPRAKKDISFEKHWINATIESEVWRGNKLREKKTQPDSTYCEPSVANIDFLGSIVRQCQKKPNKYSKNKTSPSSPKSKSPHRHRPTSADAATIYSAAHKNCIPSTQRGRLKSPKHKKCPMRIAELAVPTKRQCIDTWRNKSDILPEFMVERLKQHVLDQRPIVKIPEAIVCFQRRSPSTSKTRCKSAEKKLENYGDISKPCRHMDSRTLCILFAHRITKRLSKQLNLTLNSDLERLSKIIHGDIAKLLTKSTFSKNTKYKAIHRDVSNKITIWITSILDDLSLKLLEEDLRVRLKNEINAHLSEYFVTLVETFLKEIRRKGEDLVFDLEEEEGPVLDFIDDLFDNVIDICEPPVHVESESGESNESETAKDNESIGPPLDTDTDICTTKLEEIFNSDLQSEIISDEDYLRKEIENVIDNIRFDPADYLRNEISNIIGNIHNESEDDTSNGSGDVTDKLNYIDANTLPEETESNIYKPAFDIRGSNKVVELPVKIEFIDENNDSDVAFDELNFDENVDADIDAENVDADIDVANDDEHVDGRNVDEQVDGPNVDEQVDGLNVDEQVDRPNVDELDVAPTNGDENFDERVDESGQNDSNVSERNEILLEDSDDETEGKKIKFSDKDLVKPDDITGQYKESDTMDEFGKYMQSHSNKSLIVFSEPNTHLLSDADESWPAAFDSTIKMTDSVNRSISSLGNIMEIDEIQKSPPKSVNTKNLETPTTNAETESFLYKLKMMMSKEEEDTVIQSFGPIKEVTETTTVDPNAAQSNSKKLDRRNDNPVAVLEDYKFRRMNEYLKYKKQGLDYTESEILSTDSSLSGRINRRVNKTNNRLPSYHKSSSLSDCGWRVQLHTAPSWVTSWGFGHGEPSDESLPTQIMPLRVTEADMRKWCKDLEKAYVNLEMWNHWIHDTCQETINLMKKRKITCPVLAKRHAIDWIKLKRNIHKDAVLWTKLYKRTETNFKELKLKYNHVQFSPNYLTHSQIVRSIIDTMGEIENTSVELHKMIVSAEYSAVCTCDRKNRVKRIQ</sequence>
<feature type="region of interest" description="Disordered" evidence="1">
    <location>
        <begin position="376"/>
        <end position="402"/>
    </location>
</feature>
<organism evidence="2 3">
    <name type="scientific">Spodoptera frugiperda</name>
    <name type="common">Fall armyworm</name>
    <dbReference type="NCBI Taxonomy" id="7108"/>
    <lineage>
        <taxon>Eukaryota</taxon>
        <taxon>Metazoa</taxon>
        <taxon>Ecdysozoa</taxon>
        <taxon>Arthropoda</taxon>
        <taxon>Hexapoda</taxon>
        <taxon>Insecta</taxon>
        <taxon>Pterygota</taxon>
        <taxon>Neoptera</taxon>
        <taxon>Endopterygota</taxon>
        <taxon>Lepidoptera</taxon>
        <taxon>Glossata</taxon>
        <taxon>Ditrysia</taxon>
        <taxon>Noctuoidea</taxon>
        <taxon>Noctuidae</taxon>
        <taxon>Amphipyrinae</taxon>
        <taxon>Spodoptera</taxon>
    </lineage>
</organism>
<feature type="region of interest" description="Disordered" evidence="1">
    <location>
        <begin position="83"/>
        <end position="110"/>
    </location>
</feature>
<feature type="region of interest" description="Disordered" evidence="1">
    <location>
        <begin position="561"/>
        <end position="639"/>
    </location>
</feature>
<dbReference type="AlphaFoldDB" id="A0A9R0DG27"/>
<reference evidence="3" key="1">
    <citation type="submission" date="2025-08" db="UniProtKB">
        <authorList>
            <consortium name="RefSeq"/>
        </authorList>
    </citation>
    <scope>IDENTIFICATION</scope>
    <source>
        <tissue evidence="3">Whole larval tissue</tissue>
    </source>
</reference>
<accession>A0A9R0DG27</accession>
<keyword evidence="2" id="KW-1185">Reference proteome</keyword>
<dbReference type="RefSeq" id="XP_035451928.2">
    <property type="nucleotide sequence ID" value="XM_035596035.2"/>
</dbReference>
<evidence type="ECO:0000313" key="2">
    <source>
        <dbReference type="Proteomes" id="UP000829999"/>
    </source>
</evidence>
<dbReference type="OrthoDB" id="7482279at2759"/>
<evidence type="ECO:0000256" key="1">
    <source>
        <dbReference type="SAM" id="MobiDB-lite"/>
    </source>
</evidence>
<proteinExistence type="predicted"/>
<gene>
    <name evidence="3" type="primary">LOC118277303</name>
</gene>
<evidence type="ECO:0000313" key="3">
    <source>
        <dbReference type="RefSeq" id="XP_035451928.2"/>
    </source>
</evidence>